<dbReference type="SUPFAM" id="SSF48150">
    <property type="entry name" value="DNA-glycosylase"/>
    <property type="match status" value="1"/>
</dbReference>
<dbReference type="EMBL" id="JAPWDV010000002">
    <property type="protein sequence ID" value="KAJ6219464.1"/>
    <property type="molecule type" value="Genomic_DNA"/>
</dbReference>
<dbReference type="GO" id="GO:0003824">
    <property type="term" value="F:catalytic activity"/>
    <property type="evidence" value="ECO:0007669"/>
    <property type="project" value="InterPro"/>
</dbReference>
<protein>
    <submittedName>
        <fullName evidence="2">Uncharacterized protein</fullName>
    </submittedName>
</protein>
<comment type="caution">
    <text evidence="2">The sequence shown here is derived from an EMBL/GenBank/DDBJ whole genome shotgun (WGS) entry which is preliminary data.</text>
</comment>
<evidence type="ECO:0000313" key="2">
    <source>
        <dbReference type="EMBL" id="KAJ6219464.1"/>
    </source>
</evidence>
<accession>A0A9Q0M5Z3</accession>
<keyword evidence="3" id="KW-1185">Reference proteome</keyword>
<dbReference type="PANTHER" id="PTHR21521:SF0">
    <property type="entry name" value="AMUN, ISOFORM A"/>
    <property type="match status" value="1"/>
</dbReference>
<dbReference type="Proteomes" id="UP001142055">
    <property type="component" value="Chromosome 2"/>
</dbReference>
<feature type="region of interest" description="Disordered" evidence="1">
    <location>
        <begin position="241"/>
        <end position="321"/>
    </location>
</feature>
<dbReference type="InterPro" id="IPR011257">
    <property type="entry name" value="DNA_glycosylase"/>
</dbReference>
<proteinExistence type="predicted"/>
<gene>
    <name evidence="2" type="ORF">RDWZM_005276</name>
</gene>
<dbReference type="GO" id="GO:0006281">
    <property type="term" value="P:DNA repair"/>
    <property type="evidence" value="ECO:0007669"/>
    <property type="project" value="InterPro"/>
</dbReference>
<dbReference type="OMA" id="RIELAVW"/>
<organism evidence="2 3">
    <name type="scientific">Blomia tropicalis</name>
    <name type="common">Mite</name>
    <dbReference type="NCBI Taxonomy" id="40697"/>
    <lineage>
        <taxon>Eukaryota</taxon>
        <taxon>Metazoa</taxon>
        <taxon>Ecdysozoa</taxon>
        <taxon>Arthropoda</taxon>
        <taxon>Chelicerata</taxon>
        <taxon>Arachnida</taxon>
        <taxon>Acari</taxon>
        <taxon>Acariformes</taxon>
        <taxon>Sarcoptiformes</taxon>
        <taxon>Astigmata</taxon>
        <taxon>Glycyphagoidea</taxon>
        <taxon>Echimyopodidae</taxon>
        <taxon>Blomia</taxon>
    </lineage>
</organism>
<feature type="compositionally biased region" description="Low complexity" evidence="1">
    <location>
        <begin position="278"/>
        <end position="303"/>
    </location>
</feature>
<dbReference type="PANTHER" id="PTHR21521">
    <property type="entry name" value="AMUN, ISOFORM A"/>
    <property type="match status" value="1"/>
</dbReference>
<evidence type="ECO:0000256" key="1">
    <source>
        <dbReference type="SAM" id="MobiDB-lite"/>
    </source>
</evidence>
<evidence type="ECO:0000313" key="3">
    <source>
        <dbReference type="Proteomes" id="UP001142055"/>
    </source>
</evidence>
<dbReference type="AlphaFoldDB" id="A0A9Q0M5Z3"/>
<feature type="region of interest" description="Disordered" evidence="1">
    <location>
        <begin position="399"/>
        <end position="426"/>
    </location>
</feature>
<feature type="compositionally biased region" description="Low complexity" evidence="1">
    <location>
        <begin position="254"/>
        <end position="268"/>
    </location>
</feature>
<name>A0A9Q0M5Z3_BLOTA</name>
<sequence length="478" mass="51832">MADPTDSSLAFFTKGTPKQWAFIYELRDKVIRLKADQRSSKKGPEEFIKLDNWYREKLPKSIAARKDAHLVYEELVQVAKWRLMMGKYRPKLLDLIRINTELSVTSITRKAFKKISAAKNLQQAITMLVNLKGIGPSTASAILSAAFPEEAPFMSDEGMLSTPGVEATDSTIAEYMNYSDQLRNKTQWLQSFDPEFKWTIHKVDQVLWIYYLARDHKPELLEMMPREDDLVCSTSTIVTTSNAPSSDAIDDNANDCSNSSSNSSSNEAEVAITNGHVNSSSDNNNNKNNNNNNNNHHLLLNDESNSESVPFSEEDYSQGGEASCSSSVAAAVANSTTSSVVHNGNGSSNASMLAHLGDEDESLQSTSPIITTTTTSSVNSSLSSGDIVSATVLAPVTTTNGSKRSLPIGEEDSSSANGLVDSEDSRDGARCTNLMMMTPSEENSIDGVVVDDPPMKKQKTLELATALAAATAGAVVEE</sequence>
<reference evidence="2" key="1">
    <citation type="submission" date="2022-12" db="EMBL/GenBank/DDBJ databases">
        <title>Genome assemblies of Blomia tropicalis.</title>
        <authorList>
            <person name="Cui Y."/>
        </authorList>
    </citation>
    <scope>NUCLEOTIDE SEQUENCE</scope>
    <source>
        <tissue evidence="2">Adult mites</tissue>
    </source>
</reference>